<proteinExistence type="predicted"/>
<dbReference type="KEGG" id="vg:55003031"/>
<dbReference type="Proteomes" id="UP000262020">
    <property type="component" value="Segment"/>
</dbReference>
<evidence type="ECO:0000313" key="2">
    <source>
        <dbReference type="Proteomes" id="UP000262020"/>
    </source>
</evidence>
<dbReference type="EMBL" id="MH807815">
    <property type="protein sequence ID" value="AXY81847.1"/>
    <property type="molecule type" value="Genomic_DNA"/>
</dbReference>
<name>A0A385IGQ2_9CAUD</name>
<accession>A0A385IGQ2</accession>
<keyword evidence="2" id="KW-1185">Reference proteome</keyword>
<sequence length="85" mass="9469">MKIVNVTPKAPAVSVFMLNTGEVYRMANGSTDILMVIEKRESYQDSFKSRVVRSSVSLTTGKIVPWNGHEKEHCVVLKATLEVSE</sequence>
<reference evidence="2" key="1">
    <citation type="submission" date="2018-08" db="EMBL/GenBank/DDBJ databases">
        <title>SRE bacteriophages.</title>
        <authorList>
            <person name="Carstens A.B."/>
            <person name="Djurhuus A.M."/>
            <person name="Kot W."/>
            <person name="Hansen L.H."/>
        </authorList>
    </citation>
    <scope>NUCLEOTIDE SEQUENCE [LARGE SCALE GENOMIC DNA]</scope>
</reference>
<dbReference type="GeneID" id="55003031"/>
<dbReference type="RefSeq" id="YP_009811999.1">
    <property type="nucleotide sequence ID" value="NC_048059.1"/>
</dbReference>
<evidence type="ECO:0000313" key="1">
    <source>
        <dbReference type="EMBL" id="AXY81847.1"/>
    </source>
</evidence>
<protein>
    <submittedName>
        <fullName evidence="1">Uncharacterized protein</fullName>
    </submittedName>
</protein>
<organism evidence="1 2">
    <name type="scientific">Dickeya phage Luksen</name>
    <dbReference type="NCBI Taxonomy" id="2320192"/>
    <lineage>
        <taxon>Viruses</taxon>
        <taxon>Duplodnaviria</taxon>
        <taxon>Heunggongvirae</taxon>
        <taxon>Uroviricota</taxon>
        <taxon>Caudoviricetes</taxon>
        <taxon>Autographivirales</taxon>
        <taxon>Autotranscriptaviridae</taxon>
        <taxon>Studiervirinae</taxon>
        <taxon>Aarhusvirus</taxon>
        <taxon>Aarhusvirus luksen</taxon>
    </lineage>
</organism>